<dbReference type="SUPFAM" id="SSF55174">
    <property type="entry name" value="Alpha-L RNA-binding motif"/>
    <property type="match status" value="1"/>
</dbReference>
<dbReference type="HAMAP" id="MF_01306_B">
    <property type="entry name" value="Ribosomal_uS4_B"/>
    <property type="match status" value="1"/>
</dbReference>
<evidence type="ECO:0000313" key="11">
    <source>
        <dbReference type="Proteomes" id="UP000199518"/>
    </source>
</evidence>
<dbReference type="GO" id="GO:0003735">
    <property type="term" value="F:structural constituent of ribosome"/>
    <property type="evidence" value="ECO:0007669"/>
    <property type="project" value="InterPro"/>
</dbReference>
<keyword evidence="4 7" id="KW-0689">Ribosomal protein</keyword>
<evidence type="ECO:0000256" key="1">
    <source>
        <dbReference type="ARBA" id="ARBA00007465"/>
    </source>
</evidence>
<dbReference type="Proteomes" id="UP000199518">
    <property type="component" value="Unassembled WGS sequence"/>
</dbReference>
<feature type="domain" description="RNA-binding S4" evidence="8">
    <location>
        <begin position="93"/>
        <end position="149"/>
    </location>
</feature>
<evidence type="ECO:0000313" key="10">
    <source>
        <dbReference type="EMBL" id="SFJ11222.1"/>
    </source>
</evidence>
<comment type="function">
    <text evidence="7">One of the primary rRNA binding proteins, it binds directly to 16S rRNA where it nucleates assembly of the body of the 30S subunit.</text>
</comment>
<dbReference type="Pfam" id="PF01479">
    <property type="entry name" value="S4"/>
    <property type="match status" value="1"/>
</dbReference>
<dbReference type="InterPro" id="IPR002942">
    <property type="entry name" value="S4_RNA-bd"/>
</dbReference>
<dbReference type="InterPro" id="IPR005709">
    <property type="entry name" value="Ribosomal_uS4_bac-type"/>
</dbReference>
<sequence length="201" mass="23005">MGRYTGPKARVNRRLGFQVFENAGAVRAFEKKEYPPGMAQRRRKTSIYGQALTEKQKIKYYYGLREKHLRKYFDKAKRMKGNTGEHLMILCERRFDNVVRRAGFATTRPQARQGIVHGHFLVNGRRVDRPSYQMSAGDVITVKNRDNLKKFYAEVGAGIDQSASWINYDKDELRAIVTSLPTADDISLPVEVGSVVAFLSR</sequence>
<evidence type="ECO:0000256" key="5">
    <source>
        <dbReference type="ARBA" id="ARBA00023274"/>
    </source>
</evidence>
<dbReference type="SMART" id="SM01390">
    <property type="entry name" value="Ribosomal_S4"/>
    <property type="match status" value="1"/>
</dbReference>
<evidence type="ECO:0000259" key="9">
    <source>
        <dbReference type="SMART" id="SM01390"/>
    </source>
</evidence>
<dbReference type="OrthoDB" id="9803672at2"/>
<keyword evidence="3 7" id="KW-0694">RNA-binding</keyword>
<keyword evidence="11" id="KW-1185">Reference proteome</keyword>
<comment type="similarity">
    <text evidence="1 7">Belongs to the universal ribosomal protein uS4 family.</text>
</comment>
<name>A0A1I3NPW6_9PLAN</name>
<dbReference type="EMBL" id="FOQD01000015">
    <property type="protein sequence ID" value="SFJ11222.1"/>
    <property type="molecule type" value="Genomic_DNA"/>
</dbReference>
<evidence type="ECO:0000259" key="8">
    <source>
        <dbReference type="SMART" id="SM00363"/>
    </source>
</evidence>
<proteinExistence type="inferred from homology"/>
<dbReference type="Pfam" id="PF00163">
    <property type="entry name" value="Ribosomal_S4"/>
    <property type="match status" value="1"/>
</dbReference>
<dbReference type="PANTHER" id="PTHR11831">
    <property type="entry name" value="30S 40S RIBOSOMAL PROTEIN"/>
    <property type="match status" value="1"/>
</dbReference>
<dbReference type="STRING" id="1576369.SAMN05421753_115161"/>
<dbReference type="GO" id="GO:0042274">
    <property type="term" value="P:ribosomal small subunit biogenesis"/>
    <property type="evidence" value="ECO:0007669"/>
    <property type="project" value="TreeGrafter"/>
</dbReference>
<comment type="function">
    <text evidence="7">With S5 and S12 plays an important role in translational accuracy.</text>
</comment>
<protein>
    <recommendedName>
        <fullName evidence="6 7">Small ribosomal subunit protein uS4</fullName>
    </recommendedName>
</protein>
<evidence type="ECO:0000256" key="4">
    <source>
        <dbReference type="ARBA" id="ARBA00022980"/>
    </source>
</evidence>
<dbReference type="PROSITE" id="PS50889">
    <property type="entry name" value="S4"/>
    <property type="match status" value="1"/>
</dbReference>
<dbReference type="RefSeq" id="WP_092053640.1">
    <property type="nucleotide sequence ID" value="NZ_FOQD01000015.1"/>
</dbReference>
<evidence type="ECO:0000256" key="6">
    <source>
        <dbReference type="ARBA" id="ARBA00035254"/>
    </source>
</evidence>
<dbReference type="InterPro" id="IPR001912">
    <property type="entry name" value="Ribosomal_uS4_N"/>
</dbReference>
<dbReference type="GO" id="GO:0006412">
    <property type="term" value="P:translation"/>
    <property type="evidence" value="ECO:0007669"/>
    <property type="project" value="UniProtKB-UniRule"/>
</dbReference>
<dbReference type="InterPro" id="IPR036986">
    <property type="entry name" value="S4_RNA-bd_sf"/>
</dbReference>
<organism evidence="10 11">
    <name type="scientific">Planctomicrobium piriforme</name>
    <dbReference type="NCBI Taxonomy" id="1576369"/>
    <lineage>
        <taxon>Bacteria</taxon>
        <taxon>Pseudomonadati</taxon>
        <taxon>Planctomycetota</taxon>
        <taxon>Planctomycetia</taxon>
        <taxon>Planctomycetales</taxon>
        <taxon>Planctomycetaceae</taxon>
        <taxon>Planctomicrobium</taxon>
    </lineage>
</organism>
<dbReference type="CDD" id="cd00165">
    <property type="entry name" value="S4"/>
    <property type="match status" value="1"/>
</dbReference>
<evidence type="ECO:0000256" key="3">
    <source>
        <dbReference type="ARBA" id="ARBA00022884"/>
    </source>
</evidence>
<accession>A0A1I3NPW6</accession>
<dbReference type="NCBIfam" id="NF003717">
    <property type="entry name" value="PRK05327.1"/>
    <property type="match status" value="1"/>
</dbReference>
<dbReference type="AlphaFoldDB" id="A0A1I3NPW6"/>
<dbReference type="NCBIfam" id="TIGR01017">
    <property type="entry name" value="rpsD_bact"/>
    <property type="match status" value="1"/>
</dbReference>
<dbReference type="SMART" id="SM00363">
    <property type="entry name" value="S4"/>
    <property type="match status" value="1"/>
</dbReference>
<keyword evidence="5 7" id="KW-0687">Ribonucleoprotein</keyword>
<reference evidence="11" key="1">
    <citation type="submission" date="2016-10" db="EMBL/GenBank/DDBJ databases">
        <authorList>
            <person name="Varghese N."/>
            <person name="Submissions S."/>
        </authorList>
    </citation>
    <scope>NUCLEOTIDE SEQUENCE [LARGE SCALE GENOMIC DNA]</scope>
    <source>
        <strain evidence="11">DSM 26348</strain>
    </source>
</reference>
<evidence type="ECO:0000256" key="7">
    <source>
        <dbReference type="HAMAP-Rule" id="MF_01306"/>
    </source>
</evidence>
<comment type="subunit">
    <text evidence="7">Part of the 30S ribosomal subunit. Contacts protein S5. The interaction surface between S4 and S5 is involved in control of translational fidelity.</text>
</comment>
<dbReference type="FunFam" id="3.10.290.10:FF:000001">
    <property type="entry name" value="30S ribosomal protein S4"/>
    <property type="match status" value="1"/>
</dbReference>
<dbReference type="PANTHER" id="PTHR11831:SF4">
    <property type="entry name" value="SMALL RIBOSOMAL SUBUNIT PROTEIN US4M"/>
    <property type="match status" value="1"/>
</dbReference>
<dbReference type="Gene3D" id="3.10.290.10">
    <property type="entry name" value="RNA-binding S4 domain"/>
    <property type="match status" value="1"/>
</dbReference>
<dbReference type="GO" id="GO:0015935">
    <property type="term" value="C:small ribosomal subunit"/>
    <property type="evidence" value="ECO:0007669"/>
    <property type="project" value="InterPro"/>
</dbReference>
<gene>
    <name evidence="7" type="primary">rpsD</name>
    <name evidence="10" type="ORF">SAMN05421753_115161</name>
</gene>
<feature type="domain" description="Small ribosomal subunit protein uS4 N-terminal" evidence="9">
    <location>
        <begin position="3"/>
        <end position="92"/>
    </location>
</feature>
<keyword evidence="2 7" id="KW-0699">rRNA-binding</keyword>
<dbReference type="GO" id="GO:0019843">
    <property type="term" value="F:rRNA binding"/>
    <property type="evidence" value="ECO:0007669"/>
    <property type="project" value="UniProtKB-UniRule"/>
</dbReference>
<dbReference type="Gene3D" id="1.10.1050.10">
    <property type="entry name" value="Ribosomal Protein S4 Delta 41, Chain A, domain 1"/>
    <property type="match status" value="1"/>
</dbReference>
<dbReference type="InterPro" id="IPR022801">
    <property type="entry name" value="Ribosomal_uS4"/>
</dbReference>
<evidence type="ECO:0000256" key="2">
    <source>
        <dbReference type="ARBA" id="ARBA00022730"/>
    </source>
</evidence>